<dbReference type="AlphaFoldDB" id="A0A2P2MYA1"/>
<sequence length="88" mass="10367">MHRASVPVCQLLMFLVVLYIRVGANERAEKEESTDPVLGNLVVNLVWKVIPEPLHHLLLERRQSVHHRLHSHWLLPHRYPLDSFLLPR</sequence>
<protein>
    <submittedName>
        <fullName evidence="2">Uncharacterized protein MANES_18G125100</fullName>
    </submittedName>
</protein>
<evidence type="ECO:0000313" key="2">
    <source>
        <dbReference type="EMBL" id="MBX35202.1"/>
    </source>
</evidence>
<dbReference type="EMBL" id="GGEC01054718">
    <property type="protein sequence ID" value="MBX35202.1"/>
    <property type="molecule type" value="Transcribed_RNA"/>
</dbReference>
<keyword evidence="1" id="KW-0732">Signal</keyword>
<accession>A0A2P2MYA1</accession>
<evidence type="ECO:0000256" key="1">
    <source>
        <dbReference type="SAM" id="SignalP"/>
    </source>
</evidence>
<proteinExistence type="predicted"/>
<reference evidence="2" key="1">
    <citation type="submission" date="2018-02" db="EMBL/GenBank/DDBJ databases">
        <title>Rhizophora mucronata_Transcriptome.</title>
        <authorList>
            <person name="Meera S.P."/>
            <person name="Sreeshan A."/>
            <person name="Augustine A."/>
        </authorList>
    </citation>
    <scope>NUCLEOTIDE SEQUENCE</scope>
    <source>
        <tissue evidence="2">Leaf</tissue>
    </source>
</reference>
<organism evidence="2">
    <name type="scientific">Rhizophora mucronata</name>
    <name type="common">Asiatic mangrove</name>
    <dbReference type="NCBI Taxonomy" id="61149"/>
    <lineage>
        <taxon>Eukaryota</taxon>
        <taxon>Viridiplantae</taxon>
        <taxon>Streptophyta</taxon>
        <taxon>Embryophyta</taxon>
        <taxon>Tracheophyta</taxon>
        <taxon>Spermatophyta</taxon>
        <taxon>Magnoliopsida</taxon>
        <taxon>eudicotyledons</taxon>
        <taxon>Gunneridae</taxon>
        <taxon>Pentapetalae</taxon>
        <taxon>rosids</taxon>
        <taxon>fabids</taxon>
        <taxon>Malpighiales</taxon>
        <taxon>Rhizophoraceae</taxon>
        <taxon>Rhizophora</taxon>
    </lineage>
</organism>
<name>A0A2P2MYA1_RHIMU</name>
<feature type="signal peptide" evidence="1">
    <location>
        <begin position="1"/>
        <end position="24"/>
    </location>
</feature>
<feature type="chain" id="PRO_5015196543" evidence="1">
    <location>
        <begin position="25"/>
        <end position="88"/>
    </location>
</feature>